<dbReference type="AlphaFoldDB" id="A0A3R6A210"/>
<reference evidence="2 3" key="1">
    <citation type="submission" date="2018-08" db="EMBL/GenBank/DDBJ databases">
        <title>A genome reference for cultivated species of the human gut microbiota.</title>
        <authorList>
            <person name="Zou Y."/>
            <person name="Xue W."/>
            <person name="Luo G."/>
        </authorList>
    </citation>
    <scope>NUCLEOTIDE SEQUENCE [LARGE SCALE GENOMIC DNA]</scope>
    <source>
        <strain evidence="2 3">AF28-15</strain>
    </source>
</reference>
<gene>
    <name evidence="2" type="ORF">DWY96_06580</name>
</gene>
<comment type="caution">
    <text evidence="2">The sequence shown here is derived from an EMBL/GenBank/DDBJ whole genome shotgun (WGS) entry which is preliminary data.</text>
</comment>
<dbReference type="EMBL" id="QRTF01000011">
    <property type="protein sequence ID" value="RGQ50612.1"/>
    <property type="molecule type" value="Genomic_DNA"/>
</dbReference>
<feature type="region of interest" description="Disordered" evidence="1">
    <location>
        <begin position="1"/>
        <end position="21"/>
    </location>
</feature>
<evidence type="ECO:0000313" key="2">
    <source>
        <dbReference type="EMBL" id="RGQ50612.1"/>
    </source>
</evidence>
<proteinExistence type="predicted"/>
<sequence>MAKEENEKEKNKPKPCPKWLNDTAKKEWRRVAKILAEEGKDFTDKDLKALEAYCINYAKWQRCEQIIDEKGYSMLVGDNGYEQQRPEVSIANKAQTELRAWAKELGLTPAARQRMKEAGNASESGIDPELDGMVAHD</sequence>
<evidence type="ECO:0000313" key="3">
    <source>
        <dbReference type="Proteomes" id="UP000283738"/>
    </source>
</evidence>
<protein>
    <submittedName>
        <fullName evidence="2">Phage terminase small subunit P27 family</fullName>
    </submittedName>
</protein>
<organism evidence="2 3">
    <name type="scientific">Roseburia inulinivorans</name>
    <dbReference type="NCBI Taxonomy" id="360807"/>
    <lineage>
        <taxon>Bacteria</taxon>
        <taxon>Bacillati</taxon>
        <taxon>Bacillota</taxon>
        <taxon>Clostridia</taxon>
        <taxon>Lachnospirales</taxon>
        <taxon>Lachnospiraceae</taxon>
        <taxon>Roseburia</taxon>
    </lineage>
</organism>
<dbReference type="InterPro" id="IPR006448">
    <property type="entry name" value="Phage_term_ssu_P27"/>
</dbReference>
<feature type="region of interest" description="Disordered" evidence="1">
    <location>
        <begin position="112"/>
        <end position="137"/>
    </location>
</feature>
<dbReference type="Pfam" id="PF05119">
    <property type="entry name" value="Terminase_4"/>
    <property type="match status" value="1"/>
</dbReference>
<dbReference type="Proteomes" id="UP000283738">
    <property type="component" value="Unassembled WGS sequence"/>
</dbReference>
<name>A0A3R6A210_9FIRM</name>
<dbReference type="RefSeq" id="WP_118109490.1">
    <property type="nucleotide sequence ID" value="NZ_QRTF01000011.1"/>
</dbReference>
<feature type="compositionally biased region" description="Basic and acidic residues" evidence="1">
    <location>
        <begin position="1"/>
        <end position="12"/>
    </location>
</feature>
<evidence type="ECO:0000256" key="1">
    <source>
        <dbReference type="SAM" id="MobiDB-lite"/>
    </source>
</evidence>
<accession>A0A3R6A210</accession>
<dbReference type="NCBIfam" id="TIGR01558">
    <property type="entry name" value="sm_term_P27"/>
    <property type="match status" value="1"/>
</dbReference>